<dbReference type="EMBL" id="BAABAS010000020">
    <property type="protein sequence ID" value="GAA4239301.1"/>
    <property type="molecule type" value="Genomic_DNA"/>
</dbReference>
<proteinExistence type="predicted"/>
<accession>A0ABP8CHA8</accession>
<gene>
    <name evidence="1" type="ORF">GCM10022254_58860</name>
</gene>
<name>A0ABP8CHA8_9ACTN</name>
<reference evidence="2" key="1">
    <citation type="journal article" date="2019" name="Int. J. Syst. Evol. Microbiol.">
        <title>The Global Catalogue of Microorganisms (GCM) 10K type strain sequencing project: providing services to taxonomists for standard genome sequencing and annotation.</title>
        <authorList>
            <consortium name="The Broad Institute Genomics Platform"/>
            <consortium name="The Broad Institute Genome Sequencing Center for Infectious Disease"/>
            <person name="Wu L."/>
            <person name="Ma J."/>
        </authorList>
    </citation>
    <scope>NUCLEOTIDE SEQUENCE [LARGE SCALE GENOMIC DNA]</scope>
    <source>
        <strain evidence="2">JCM 17440</strain>
    </source>
</reference>
<evidence type="ECO:0000313" key="2">
    <source>
        <dbReference type="Proteomes" id="UP001501710"/>
    </source>
</evidence>
<organism evidence="1 2">
    <name type="scientific">Actinomadura meridiana</name>
    <dbReference type="NCBI Taxonomy" id="559626"/>
    <lineage>
        <taxon>Bacteria</taxon>
        <taxon>Bacillati</taxon>
        <taxon>Actinomycetota</taxon>
        <taxon>Actinomycetes</taxon>
        <taxon>Streptosporangiales</taxon>
        <taxon>Thermomonosporaceae</taxon>
        <taxon>Actinomadura</taxon>
    </lineage>
</organism>
<keyword evidence="2" id="KW-1185">Reference proteome</keyword>
<comment type="caution">
    <text evidence="1">The sequence shown here is derived from an EMBL/GenBank/DDBJ whole genome shotgun (WGS) entry which is preliminary data.</text>
</comment>
<sequence length="87" mass="9656">MHSPDLKAIMALEFLGGDPESDDGGSPTVWRDPETGDYLLRGWIITDHTALAEVGENPPGEITMRFPQRMMQFFPKVKGDGRGPDVR</sequence>
<protein>
    <submittedName>
        <fullName evidence="1">Uncharacterized protein</fullName>
    </submittedName>
</protein>
<dbReference type="Proteomes" id="UP001501710">
    <property type="component" value="Unassembled WGS sequence"/>
</dbReference>
<evidence type="ECO:0000313" key="1">
    <source>
        <dbReference type="EMBL" id="GAA4239301.1"/>
    </source>
</evidence>